<dbReference type="Gene3D" id="3.40.50.11030">
    <property type="entry name" value="Threonylcarbamoyl-AMP synthase, C-terminal domain"/>
    <property type="match status" value="1"/>
</dbReference>
<dbReference type="SUPFAM" id="SSF55821">
    <property type="entry name" value="YrdC/RibB"/>
    <property type="match status" value="1"/>
</dbReference>
<keyword evidence="9 13" id="KW-0547">Nucleotide-binding</keyword>
<dbReference type="InterPro" id="IPR050156">
    <property type="entry name" value="TC-AMP_synthase_SUA5"/>
</dbReference>
<proteinExistence type="inferred from homology"/>
<dbReference type="InterPro" id="IPR006070">
    <property type="entry name" value="Sua5-like_dom"/>
</dbReference>
<dbReference type="AlphaFoldDB" id="F9ZLA8"/>
<evidence type="ECO:0000256" key="10">
    <source>
        <dbReference type="ARBA" id="ARBA00022840"/>
    </source>
</evidence>
<dbReference type="InterPro" id="IPR005145">
    <property type="entry name" value="Sua5_C"/>
</dbReference>
<keyword evidence="7 13" id="KW-0819">tRNA processing</keyword>
<feature type="binding site" evidence="14">
    <location>
        <position position="49"/>
    </location>
    <ligand>
        <name>ATP</name>
        <dbReference type="ChEBI" id="CHEBI:30616"/>
    </ligand>
</feature>
<comment type="subcellular location">
    <subcellularLocation>
        <location evidence="1 13">Cytoplasm</location>
    </subcellularLocation>
</comment>
<evidence type="ECO:0000313" key="17">
    <source>
        <dbReference type="Proteomes" id="UP000006135"/>
    </source>
</evidence>
<dbReference type="InterPro" id="IPR017945">
    <property type="entry name" value="DHBP_synth_RibB-like_a/b_dom"/>
</dbReference>
<reference evidence="16 17" key="1">
    <citation type="journal article" date="2011" name="J. Genet. Genomics">
        <title>Unraveling the Acidithiobacillus caldus complete genome and its central metabolisms for carbon assimilation.</title>
        <authorList>
            <person name="You X.Y."/>
            <person name="Guo X."/>
            <person name="Zheng H.J."/>
            <person name="Zhang M.J."/>
            <person name="Liu L.J."/>
            <person name="Zhu Y.Q."/>
            <person name="Zhu B."/>
            <person name="Wang S.Y."/>
            <person name="Zhao G.P."/>
            <person name="Poetsch A."/>
            <person name="Jiang C.Y."/>
            <person name="Liu S.J."/>
        </authorList>
    </citation>
    <scope>NUCLEOTIDE SEQUENCE [LARGE SCALE GENOMIC DNA]</scope>
    <source>
        <strain evidence="16 17">SM-1</strain>
    </source>
</reference>
<evidence type="ECO:0000256" key="9">
    <source>
        <dbReference type="ARBA" id="ARBA00022741"/>
    </source>
</evidence>
<accession>F9ZLA8</accession>
<sequence>MKHCSDIDNAVKILQKGGLVVFPTETVYGLGADAKNPDAVSAIFQAKQRPAKHPFIVHIGTINEMHNWGTNIPEDTFALVRRYWPGLLTLVLKRASDVTEIISGGQDTVALRMPSHPVALELLRAFGSGIAAPSANMYGKLSPTSLDNLSPNIRNAADAILDGGHCEIGIESTIVDLSNAEPRILRPGVISLEEIKRALGKKMLSSSGFNMRFPGGCKVHYAPNAPLLLVPSDELVARIAEYRRMQAKVAVISSSIVAVPPCYTHRFIPPAPSEWARQLYSTLAELDRIQPERIIIELPPNGPDWEGVRDRLFRASNISSPSKNNRAI</sequence>
<keyword evidence="8 13" id="KW-0548">Nucleotidyltransferase</keyword>
<feature type="binding site" evidence="14">
    <location>
        <position position="172"/>
    </location>
    <ligand>
        <name>L-threonine</name>
        <dbReference type="ChEBI" id="CHEBI:57926"/>
    </ligand>
</feature>
<dbReference type="GeneID" id="92933103"/>
<dbReference type="GO" id="GO:0000049">
    <property type="term" value="F:tRNA binding"/>
    <property type="evidence" value="ECO:0007669"/>
    <property type="project" value="TreeGrafter"/>
</dbReference>
<dbReference type="PIRSF" id="PIRSF004930">
    <property type="entry name" value="Tln_factor_SUA5"/>
    <property type="match status" value="1"/>
</dbReference>
<dbReference type="RefSeq" id="WP_014002588.1">
    <property type="nucleotide sequence ID" value="NC_015850.1"/>
</dbReference>
<dbReference type="GO" id="GO:0003725">
    <property type="term" value="F:double-stranded RNA binding"/>
    <property type="evidence" value="ECO:0007669"/>
    <property type="project" value="UniProtKB-UniRule"/>
</dbReference>
<evidence type="ECO:0000256" key="13">
    <source>
        <dbReference type="PIRNR" id="PIRNR004930"/>
    </source>
</evidence>
<feature type="binding site" evidence="14">
    <location>
        <position position="26"/>
    </location>
    <ligand>
        <name>L-threonine</name>
        <dbReference type="ChEBI" id="CHEBI:57926"/>
    </ligand>
</feature>
<protein>
    <recommendedName>
        <fullName evidence="4 13">Threonylcarbamoyl-AMP synthase</fullName>
        <shortName evidence="13">TC-AMP synthase</shortName>
        <ecNumber evidence="3 13">2.7.7.87</ecNumber>
    </recommendedName>
    <alternativeName>
        <fullName evidence="11 13">L-threonylcarbamoyladenylate synthase</fullName>
    </alternativeName>
</protein>
<evidence type="ECO:0000256" key="6">
    <source>
        <dbReference type="ARBA" id="ARBA00022679"/>
    </source>
</evidence>
<evidence type="ECO:0000256" key="7">
    <source>
        <dbReference type="ARBA" id="ARBA00022694"/>
    </source>
</evidence>
<evidence type="ECO:0000256" key="12">
    <source>
        <dbReference type="ARBA" id="ARBA00048366"/>
    </source>
</evidence>
<dbReference type="NCBIfam" id="TIGR00057">
    <property type="entry name" value="L-threonylcarbamoyladenylate synthase"/>
    <property type="match status" value="1"/>
</dbReference>
<dbReference type="Pfam" id="PF03481">
    <property type="entry name" value="Sua5_C"/>
    <property type="match status" value="1"/>
</dbReference>
<comment type="function">
    <text evidence="13">Required for the formation of a threonylcarbamoyl group on adenosine at position 37 (t(6)A37) in tRNAs that read codons beginning with adenine.</text>
</comment>
<dbReference type="InterPro" id="IPR010923">
    <property type="entry name" value="T(6)A37_SUA5"/>
</dbReference>
<dbReference type="PANTHER" id="PTHR17490">
    <property type="entry name" value="SUA5"/>
    <property type="match status" value="1"/>
</dbReference>
<dbReference type="STRING" id="990288.Atc_1045"/>
<dbReference type="EMBL" id="CP002573">
    <property type="protein sequence ID" value="AEK57694.1"/>
    <property type="molecule type" value="Genomic_DNA"/>
</dbReference>
<dbReference type="Gene3D" id="3.90.870.10">
    <property type="entry name" value="DHBP synthase"/>
    <property type="match status" value="1"/>
</dbReference>
<evidence type="ECO:0000259" key="15">
    <source>
        <dbReference type="PROSITE" id="PS51163"/>
    </source>
</evidence>
<feature type="binding site" evidence="14">
    <location>
        <position position="58"/>
    </location>
    <ligand>
        <name>L-threonine</name>
        <dbReference type="ChEBI" id="CHEBI:57926"/>
    </ligand>
</feature>
<evidence type="ECO:0000313" key="16">
    <source>
        <dbReference type="EMBL" id="AEK57694.1"/>
    </source>
</evidence>
<feature type="binding site" evidence="14">
    <location>
        <position position="186"/>
    </location>
    <ligand>
        <name>ATP</name>
        <dbReference type="ChEBI" id="CHEBI:30616"/>
    </ligand>
</feature>
<feature type="binding site" evidence="14">
    <location>
        <position position="112"/>
    </location>
    <ligand>
        <name>L-threonine</name>
        <dbReference type="ChEBI" id="CHEBI:57926"/>
    </ligand>
</feature>
<dbReference type="GO" id="GO:0005737">
    <property type="term" value="C:cytoplasm"/>
    <property type="evidence" value="ECO:0007669"/>
    <property type="project" value="UniProtKB-SubCell"/>
</dbReference>
<feature type="binding site" evidence="14">
    <location>
        <position position="132"/>
    </location>
    <ligand>
        <name>L-threonine</name>
        <dbReference type="ChEBI" id="CHEBI:57926"/>
    </ligand>
</feature>
<feature type="binding site" evidence="14">
    <location>
        <position position="221"/>
    </location>
    <ligand>
        <name>ATP</name>
        <dbReference type="ChEBI" id="CHEBI:30616"/>
    </ligand>
</feature>
<dbReference type="Pfam" id="PF01300">
    <property type="entry name" value="Sua5_yciO_yrdC"/>
    <property type="match status" value="1"/>
</dbReference>
<dbReference type="HOGENOM" id="CLU_031397_0_2_6"/>
<dbReference type="GO" id="GO:0006450">
    <property type="term" value="P:regulation of translational fidelity"/>
    <property type="evidence" value="ECO:0007669"/>
    <property type="project" value="TreeGrafter"/>
</dbReference>
<comment type="similarity">
    <text evidence="2 13">Belongs to the SUA5 family.</text>
</comment>
<comment type="catalytic activity">
    <reaction evidence="12 13">
        <text>L-threonine + hydrogencarbonate + ATP = L-threonylcarbamoyladenylate + diphosphate + H2O</text>
        <dbReference type="Rhea" id="RHEA:36407"/>
        <dbReference type="ChEBI" id="CHEBI:15377"/>
        <dbReference type="ChEBI" id="CHEBI:17544"/>
        <dbReference type="ChEBI" id="CHEBI:30616"/>
        <dbReference type="ChEBI" id="CHEBI:33019"/>
        <dbReference type="ChEBI" id="CHEBI:57926"/>
        <dbReference type="ChEBI" id="CHEBI:73682"/>
        <dbReference type="EC" id="2.7.7.87"/>
    </reaction>
</comment>
<evidence type="ECO:0000256" key="2">
    <source>
        <dbReference type="ARBA" id="ARBA00007663"/>
    </source>
</evidence>
<keyword evidence="10 13" id="KW-0067">ATP-binding</keyword>
<keyword evidence="17" id="KW-1185">Reference proteome</keyword>
<feature type="binding site" evidence="14">
    <location>
        <position position="142"/>
    </location>
    <ligand>
        <name>L-threonine</name>
        <dbReference type="ChEBI" id="CHEBI:57926"/>
    </ligand>
</feature>
<evidence type="ECO:0000256" key="14">
    <source>
        <dbReference type="PIRSR" id="PIRSR004930-1"/>
    </source>
</evidence>
<evidence type="ECO:0000256" key="3">
    <source>
        <dbReference type="ARBA" id="ARBA00012584"/>
    </source>
</evidence>
<dbReference type="PANTHER" id="PTHR17490:SF16">
    <property type="entry name" value="THREONYLCARBAMOYL-AMP SYNTHASE"/>
    <property type="match status" value="1"/>
</dbReference>
<name>F9ZLA8_ACICS</name>
<evidence type="ECO:0000256" key="1">
    <source>
        <dbReference type="ARBA" id="ARBA00004496"/>
    </source>
</evidence>
<evidence type="ECO:0000256" key="4">
    <source>
        <dbReference type="ARBA" id="ARBA00015492"/>
    </source>
</evidence>
<evidence type="ECO:0000256" key="11">
    <source>
        <dbReference type="ARBA" id="ARBA00029774"/>
    </source>
</evidence>
<feature type="binding site" evidence="14">
    <location>
        <position position="134"/>
    </location>
    <ligand>
        <name>ATP</name>
        <dbReference type="ChEBI" id="CHEBI:30616"/>
    </ligand>
</feature>
<keyword evidence="5 13" id="KW-0963">Cytoplasm</keyword>
<keyword evidence="6 13" id="KW-0808">Transferase</keyword>
<evidence type="ECO:0000256" key="8">
    <source>
        <dbReference type="ARBA" id="ARBA00022695"/>
    </source>
</evidence>
<dbReference type="Proteomes" id="UP000006135">
    <property type="component" value="Chromosome"/>
</dbReference>
<dbReference type="KEGG" id="acu:Atc_1045"/>
<evidence type="ECO:0000256" key="5">
    <source>
        <dbReference type="ARBA" id="ARBA00022490"/>
    </source>
</evidence>
<organism evidence="16 17">
    <name type="scientific">Acidithiobacillus caldus (strain SM-1)</name>
    <dbReference type="NCBI Taxonomy" id="990288"/>
    <lineage>
        <taxon>Bacteria</taxon>
        <taxon>Pseudomonadati</taxon>
        <taxon>Pseudomonadota</taxon>
        <taxon>Acidithiobacillia</taxon>
        <taxon>Acidithiobacillales</taxon>
        <taxon>Acidithiobacillaceae</taxon>
        <taxon>Acidithiobacillus</taxon>
    </lineage>
</organism>
<dbReference type="GO" id="GO:0061710">
    <property type="term" value="F:L-threonylcarbamoyladenylate synthase"/>
    <property type="evidence" value="ECO:0007669"/>
    <property type="project" value="UniProtKB-EC"/>
</dbReference>
<dbReference type="InterPro" id="IPR038385">
    <property type="entry name" value="Sua5/YwlC_C"/>
</dbReference>
<dbReference type="GO" id="GO:0005524">
    <property type="term" value="F:ATP binding"/>
    <property type="evidence" value="ECO:0007669"/>
    <property type="project" value="UniProtKB-UniRule"/>
</dbReference>
<feature type="binding site" evidence="14">
    <location>
        <position position="108"/>
    </location>
    <ligand>
        <name>ATP</name>
        <dbReference type="ChEBI" id="CHEBI:30616"/>
    </ligand>
</feature>
<dbReference type="PROSITE" id="PS51163">
    <property type="entry name" value="YRDC"/>
    <property type="match status" value="1"/>
</dbReference>
<gene>
    <name evidence="16" type="ordered locus">Atc_1045</name>
</gene>
<dbReference type="EC" id="2.7.7.87" evidence="3 13"/>
<feature type="domain" description="YrdC-like" evidence="15">
    <location>
        <begin position="4"/>
        <end position="190"/>
    </location>
</feature>
<dbReference type="OrthoDB" id="5288939at2"/>
<dbReference type="GO" id="GO:0008033">
    <property type="term" value="P:tRNA processing"/>
    <property type="evidence" value="ECO:0007669"/>
    <property type="project" value="UniProtKB-KW"/>
</dbReference>